<evidence type="ECO:0000256" key="1">
    <source>
        <dbReference type="ARBA" id="ARBA00009477"/>
    </source>
</evidence>
<gene>
    <name evidence="3" type="primary">aaeA_1</name>
    <name evidence="3" type="ORF">SIN8267_00628</name>
</gene>
<dbReference type="RefSeq" id="WP_237443218.1">
    <property type="nucleotide sequence ID" value="NZ_CAKLPX010000001.1"/>
</dbReference>
<proteinExistence type="inferred from homology"/>
<evidence type="ECO:0000313" key="4">
    <source>
        <dbReference type="Proteomes" id="UP000838100"/>
    </source>
</evidence>
<reference evidence="3" key="1">
    <citation type="submission" date="2021-12" db="EMBL/GenBank/DDBJ databases">
        <authorList>
            <person name="Rodrigo-Torres L."/>
            <person name="Arahal R. D."/>
            <person name="Lucena T."/>
        </authorList>
    </citation>
    <scope>NUCLEOTIDE SEQUENCE</scope>
    <source>
        <strain evidence="3">CECT 8267</strain>
    </source>
</reference>
<dbReference type="NCBIfam" id="TIGR01730">
    <property type="entry name" value="RND_mfp"/>
    <property type="match status" value="1"/>
</dbReference>
<accession>A0ABM9AC45</accession>
<feature type="chain" id="PRO_5045865975" evidence="2">
    <location>
        <begin position="20"/>
        <end position="273"/>
    </location>
</feature>
<name>A0ABM9AC45_9GAMM</name>
<dbReference type="Gene3D" id="1.10.287.470">
    <property type="entry name" value="Helix hairpin bin"/>
    <property type="match status" value="1"/>
</dbReference>
<sequence>MKRVLAIMISLTASTPVLAQSYDCLVEPWQRVEISFDDKGLIETIEVERSQRVSQGEKLATLKSGLEQATVDLRSAKAAMKQEVAVATASLQYARRNLQRIEGLYGKKAVPFSVYDEAKTEAEVANQRLNTANSNRHLAALDLSIAQQLLARRTVTSPIDGVVTELIRAEGEYVKDEPVLVLEQMDPLRVQVLLPVEKFGSVNAGEYAQLQLFAPLDDEQYQAEVVVVDRGIDVASGTFGVQLELANPDFSLPSGLKCHVVFSTDSQSVASQL</sequence>
<dbReference type="SUPFAM" id="SSF111369">
    <property type="entry name" value="HlyD-like secretion proteins"/>
    <property type="match status" value="1"/>
</dbReference>
<dbReference type="Proteomes" id="UP000838100">
    <property type="component" value="Unassembled WGS sequence"/>
</dbReference>
<evidence type="ECO:0000313" key="3">
    <source>
        <dbReference type="EMBL" id="CAH0990536.1"/>
    </source>
</evidence>
<dbReference type="InterPro" id="IPR006143">
    <property type="entry name" value="RND_pump_MFP"/>
</dbReference>
<feature type="signal peptide" evidence="2">
    <location>
        <begin position="1"/>
        <end position="19"/>
    </location>
</feature>
<dbReference type="Gene3D" id="2.40.50.100">
    <property type="match status" value="1"/>
</dbReference>
<comment type="similarity">
    <text evidence="1">Belongs to the membrane fusion protein (MFP) (TC 8.A.1) family.</text>
</comment>
<protein>
    <submittedName>
        <fullName evidence="3">p-hydroxybenzoic acid efflux pump subunit AaeA</fullName>
    </submittedName>
</protein>
<dbReference type="PANTHER" id="PTHR30469">
    <property type="entry name" value="MULTIDRUG RESISTANCE PROTEIN MDTA"/>
    <property type="match status" value="1"/>
</dbReference>
<dbReference type="Gene3D" id="2.40.30.170">
    <property type="match status" value="1"/>
</dbReference>
<keyword evidence="4" id="KW-1185">Reference proteome</keyword>
<evidence type="ECO:0000256" key="2">
    <source>
        <dbReference type="SAM" id="SignalP"/>
    </source>
</evidence>
<keyword evidence="2" id="KW-0732">Signal</keyword>
<comment type="caution">
    <text evidence="3">The sequence shown here is derived from an EMBL/GenBank/DDBJ whole genome shotgun (WGS) entry which is preliminary data.</text>
</comment>
<dbReference type="EMBL" id="CAKLPX010000001">
    <property type="protein sequence ID" value="CAH0990536.1"/>
    <property type="molecule type" value="Genomic_DNA"/>
</dbReference>
<organism evidence="3 4">
    <name type="scientific">Sinobacterium norvegicum</name>
    <dbReference type="NCBI Taxonomy" id="1641715"/>
    <lineage>
        <taxon>Bacteria</taxon>
        <taxon>Pseudomonadati</taxon>
        <taxon>Pseudomonadota</taxon>
        <taxon>Gammaproteobacteria</taxon>
        <taxon>Cellvibrionales</taxon>
        <taxon>Spongiibacteraceae</taxon>
        <taxon>Sinobacterium</taxon>
    </lineage>
</organism>